<dbReference type="InterPro" id="IPR005936">
    <property type="entry name" value="FtsH"/>
</dbReference>
<evidence type="ECO:0000256" key="8">
    <source>
        <dbReference type="ARBA" id="ARBA00022801"/>
    </source>
</evidence>
<dbReference type="EMBL" id="LANA01000001">
    <property type="protein sequence ID" value="NMN67025.1"/>
    <property type="molecule type" value="Genomic_DNA"/>
</dbReference>
<dbReference type="EC" id="3.4.24.-" evidence="14"/>
<dbReference type="InterPro" id="IPR011546">
    <property type="entry name" value="Pept_M41_FtsH_extracell"/>
</dbReference>
<dbReference type="PANTHER" id="PTHR23076:SF97">
    <property type="entry name" value="ATP-DEPENDENT ZINC METALLOPROTEASE YME1L1"/>
    <property type="match status" value="1"/>
</dbReference>
<keyword evidence="11 14" id="KW-1133">Transmembrane helix</keyword>
<dbReference type="InterPro" id="IPR000642">
    <property type="entry name" value="Peptidase_M41"/>
</dbReference>
<evidence type="ECO:0000256" key="16">
    <source>
        <dbReference type="SAM" id="MobiDB-lite"/>
    </source>
</evidence>
<comment type="cofactor">
    <cofactor evidence="14">
        <name>Zn(2+)</name>
        <dbReference type="ChEBI" id="CHEBI:29105"/>
    </cofactor>
    <text evidence="14">Binds 1 zinc ion per subunit.</text>
</comment>
<comment type="subunit">
    <text evidence="14">Homohexamer.</text>
</comment>
<evidence type="ECO:0000259" key="17">
    <source>
        <dbReference type="SMART" id="SM00382"/>
    </source>
</evidence>
<dbReference type="InterPro" id="IPR003959">
    <property type="entry name" value="ATPase_AAA_core"/>
</dbReference>
<sequence length="632" mass="69236">MYMNIKNLAMWAVIVFLTIGLYNMFKNPQATAGKSNSIIFSEFLTEVENGGVVKVEIKGNNIRGLLANGNSFSTYSPNYPNLIEKLSSKGVSISAAPLEDKMPSLFGVLLSWFPMLLLIAVWIFFMRQMQGGKGGAMGFGKSKAKMMNELKGKVTFDDVAGVEEAKEEVEEVVQFLKDPKKFSRLGGKIPRGCLLVGQPGTGKTLLARAIAGEAGVPFFTISGSDFVEMFVGVGASRVRDMFEQGKKNSPCIIFIDEIDAVGRSRGAGLGGGNDEREQTLNQLLVEMDGFETNEGVIIIAATNRPDVLDPALLRPGRFDRQVVVGLPDIIGREKILKVHVKKIKMAPDVNLRTVARGTPGFSGADLANIVNEAALLAARKNKRIVTLTEFEEARDKVMMGSERRSMVMTEEEKTLTAYHEAGHAIVTINEDAAHPIHKATIIPRGRALGMVMQLPERDELSQTREQLHAQLAIAMGGRVAEEIIFGEDKVTTGASSDIEQATQRAKAMVMKAGLSKELGPVAYGSNEEEVFLGRSVARTQNMSEETAKKVDSEIRKIVDKGYERARKVLTEKIDDLHKLAKALLTYETLSGEEIENLINKNIYPSNKEDLKVEDEDKNSALSSMGLKPKIVH</sequence>
<keyword evidence="7 14" id="KW-0547">Nucleotide-binding</keyword>
<keyword evidence="6 14" id="KW-0479">Metal-binding</keyword>
<keyword evidence="12 14" id="KW-0482">Metalloprotease</keyword>
<dbReference type="InterPro" id="IPR027417">
    <property type="entry name" value="P-loop_NTPase"/>
</dbReference>
<keyword evidence="13 14" id="KW-0472">Membrane</keyword>
<evidence type="ECO:0000256" key="11">
    <source>
        <dbReference type="ARBA" id="ARBA00022989"/>
    </source>
</evidence>
<evidence type="ECO:0000256" key="5">
    <source>
        <dbReference type="ARBA" id="ARBA00022692"/>
    </source>
</evidence>
<evidence type="ECO:0000256" key="6">
    <source>
        <dbReference type="ARBA" id="ARBA00022723"/>
    </source>
</evidence>
<name>A0ABX1T1E6_PELUQ</name>
<protein>
    <recommendedName>
        <fullName evidence="14">ATP-dependent zinc metalloprotease FtsH</fullName>
        <ecNumber evidence="14">3.4.24.-</ecNumber>
    </recommendedName>
</protein>
<evidence type="ECO:0000313" key="18">
    <source>
        <dbReference type="EMBL" id="NMN67025.1"/>
    </source>
</evidence>
<keyword evidence="8 14" id="KW-0378">Hydrolase</keyword>
<dbReference type="CDD" id="cd19501">
    <property type="entry name" value="RecA-like_FtsH"/>
    <property type="match status" value="1"/>
</dbReference>
<feature type="transmembrane region" description="Helical" evidence="14">
    <location>
        <begin position="7"/>
        <end position="25"/>
    </location>
</feature>
<reference evidence="18 19" key="1">
    <citation type="submission" date="2019-07" db="EMBL/GenBank/DDBJ databases">
        <title>SAR11 Genome Evolution.</title>
        <authorList>
            <person name="Giovannoni S."/>
        </authorList>
    </citation>
    <scope>NUCLEOTIDE SEQUENCE [LARGE SCALE GENOMIC DNA]</scope>
    <source>
        <strain evidence="18 19">HTCC9565</strain>
    </source>
</reference>
<evidence type="ECO:0000256" key="14">
    <source>
        <dbReference type="HAMAP-Rule" id="MF_01458"/>
    </source>
</evidence>
<evidence type="ECO:0000256" key="9">
    <source>
        <dbReference type="ARBA" id="ARBA00022833"/>
    </source>
</evidence>
<dbReference type="InterPro" id="IPR037219">
    <property type="entry name" value="Peptidase_M41-like"/>
</dbReference>
<feature type="binding site" evidence="14">
    <location>
        <position position="423"/>
    </location>
    <ligand>
        <name>Zn(2+)</name>
        <dbReference type="ChEBI" id="CHEBI:29105"/>
        <note>catalytic</note>
    </ligand>
</feature>
<keyword evidence="9 14" id="KW-0862">Zinc</keyword>
<keyword evidence="3 14" id="KW-1003">Cell membrane</keyword>
<evidence type="ECO:0000256" key="10">
    <source>
        <dbReference type="ARBA" id="ARBA00022840"/>
    </source>
</evidence>
<feature type="transmembrane region" description="Helical" evidence="14">
    <location>
        <begin position="105"/>
        <end position="125"/>
    </location>
</feature>
<dbReference type="NCBIfam" id="TIGR01241">
    <property type="entry name" value="FtsH_fam"/>
    <property type="match status" value="1"/>
</dbReference>
<evidence type="ECO:0000256" key="15">
    <source>
        <dbReference type="RuleBase" id="RU003651"/>
    </source>
</evidence>
<evidence type="ECO:0000256" key="4">
    <source>
        <dbReference type="ARBA" id="ARBA00022670"/>
    </source>
</evidence>
<keyword evidence="10 14" id="KW-0067">ATP-binding</keyword>
<evidence type="ECO:0000256" key="2">
    <source>
        <dbReference type="ARBA" id="ARBA00010044"/>
    </source>
</evidence>
<dbReference type="PROSITE" id="PS00674">
    <property type="entry name" value="AAA"/>
    <property type="match status" value="1"/>
</dbReference>
<comment type="similarity">
    <text evidence="2 14">In the C-terminal section; belongs to the peptidase M41 family.</text>
</comment>
<comment type="subcellular location">
    <subcellularLocation>
        <location evidence="14">Cell membrane</location>
        <topology evidence="14">Multi-pass membrane protein</topology>
        <orientation evidence="14">Cytoplasmic side</orientation>
    </subcellularLocation>
    <subcellularLocation>
        <location evidence="1">Membrane</location>
    </subcellularLocation>
</comment>
<dbReference type="GO" id="GO:0008233">
    <property type="term" value="F:peptidase activity"/>
    <property type="evidence" value="ECO:0007669"/>
    <property type="project" value="UniProtKB-KW"/>
</dbReference>
<keyword evidence="4 14" id="KW-0645">Protease</keyword>
<dbReference type="SUPFAM" id="SSF52540">
    <property type="entry name" value="P-loop containing nucleoside triphosphate hydrolases"/>
    <property type="match status" value="1"/>
</dbReference>
<dbReference type="GO" id="GO:0006508">
    <property type="term" value="P:proteolysis"/>
    <property type="evidence" value="ECO:0007669"/>
    <property type="project" value="UniProtKB-KW"/>
</dbReference>
<comment type="similarity">
    <text evidence="15">Belongs to the AAA ATPase family.</text>
</comment>
<feature type="binding site" evidence="14">
    <location>
        <position position="497"/>
    </location>
    <ligand>
        <name>Zn(2+)</name>
        <dbReference type="ChEBI" id="CHEBI:29105"/>
        <note>catalytic</note>
    </ligand>
</feature>
<dbReference type="Proteomes" id="UP001166004">
    <property type="component" value="Unassembled WGS sequence"/>
</dbReference>
<dbReference type="SUPFAM" id="SSF140990">
    <property type="entry name" value="FtsH protease domain-like"/>
    <property type="match status" value="1"/>
</dbReference>
<dbReference type="Gene3D" id="1.20.58.760">
    <property type="entry name" value="Peptidase M41"/>
    <property type="match status" value="1"/>
</dbReference>
<accession>A0ABX1T1E6</accession>
<evidence type="ECO:0000256" key="3">
    <source>
        <dbReference type="ARBA" id="ARBA00022475"/>
    </source>
</evidence>
<dbReference type="PANTHER" id="PTHR23076">
    <property type="entry name" value="METALLOPROTEASE M41 FTSH"/>
    <property type="match status" value="1"/>
</dbReference>
<feature type="binding site" evidence="14">
    <location>
        <position position="419"/>
    </location>
    <ligand>
        <name>Zn(2+)</name>
        <dbReference type="ChEBI" id="CHEBI:29105"/>
        <note>catalytic</note>
    </ligand>
</feature>
<organism evidence="18 19">
    <name type="scientific">Pelagibacter ubique</name>
    <dbReference type="NCBI Taxonomy" id="198252"/>
    <lineage>
        <taxon>Bacteria</taxon>
        <taxon>Pseudomonadati</taxon>
        <taxon>Pseudomonadota</taxon>
        <taxon>Alphaproteobacteria</taxon>
        <taxon>Candidatus Pelagibacterales</taxon>
        <taxon>Candidatus Pelagibacteraceae</taxon>
        <taxon>Candidatus Pelagibacter</taxon>
    </lineage>
</organism>
<dbReference type="Pfam" id="PF17862">
    <property type="entry name" value="AAA_lid_3"/>
    <property type="match status" value="1"/>
</dbReference>
<keyword evidence="5 14" id="KW-0812">Transmembrane</keyword>
<dbReference type="Pfam" id="PF00004">
    <property type="entry name" value="AAA"/>
    <property type="match status" value="1"/>
</dbReference>
<feature type="active site" evidence="14">
    <location>
        <position position="420"/>
    </location>
</feature>
<dbReference type="Pfam" id="PF01434">
    <property type="entry name" value="Peptidase_M41"/>
    <property type="match status" value="1"/>
</dbReference>
<dbReference type="Pfam" id="PF06480">
    <property type="entry name" value="FtsH_ext"/>
    <property type="match status" value="1"/>
</dbReference>
<evidence type="ECO:0000256" key="7">
    <source>
        <dbReference type="ARBA" id="ARBA00022741"/>
    </source>
</evidence>
<evidence type="ECO:0000313" key="19">
    <source>
        <dbReference type="Proteomes" id="UP001166004"/>
    </source>
</evidence>
<feature type="domain" description="AAA+ ATPase" evidence="17">
    <location>
        <begin position="189"/>
        <end position="328"/>
    </location>
</feature>
<comment type="caution">
    <text evidence="18">The sequence shown here is derived from an EMBL/GenBank/DDBJ whole genome shotgun (WGS) entry which is preliminary data.</text>
</comment>
<evidence type="ECO:0000256" key="12">
    <source>
        <dbReference type="ARBA" id="ARBA00023049"/>
    </source>
</evidence>
<dbReference type="Gene3D" id="3.40.50.300">
    <property type="entry name" value="P-loop containing nucleotide triphosphate hydrolases"/>
    <property type="match status" value="1"/>
</dbReference>
<gene>
    <name evidence="14" type="primary">ftsH</name>
    <name evidence="18" type="ORF">VP91_00001560</name>
</gene>
<dbReference type="InterPro" id="IPR003593">
    <property type="entry name" value="AAA+_ATPase"/>
</dbReference>
<feature type="binding site" evidence="14">
    <location>
        <begin position="197"/>
        <end position="204"/>
    </location>
    <ligand>
        <name>ATP</name>
        <dbReference type="ChEBI" id="CHEBI:30616"/>
    </ligand>
</feature>
<dbReference type="InterPro" id="IPR041569">
    <property type="entry name" value="AAA_lid_3"/>
</dbReference>
<dbReference type="HAMAP" id="MF_01458">
    <property type="entry name" value="FtsH"/>
    <property type="match status" value="1"/>
</dbReference>
<keyword evidence="19" id="KW-1185">Reference proteome</keyword>
<comment type="function">
    <text evidence="14">Acts as a processive, ATP-dependent zinc metallopeptidase for both cytoplasmic and membrane proteins. Plays a role in the quality control of integral membrane proteins.</text>
</comment>
<proteinExistence type="inferred from homology"/>
<comment type="similarity">
    <text evidence="14">In the central section; belongs to the AAA ATPase family.</text>
</comment>
<dbReference type="Gene3D" id="3.30.720.210">
    <property type="match status" value="1"/>
</dbReference>
<dbReference type="Gene3D" id="1.10.8.60">
    <property type="match status" value="1"/>
</dbReference>
<evidence type="ECO:0000256" key="1">
    <source>
        <dbReference type="ARBA" id="ARBA00004370"/>
    </source>
</evidence>
<evidence type="ECO:0000256" key="13">
    <source>
        <dbReference type="ARBA" id="ARBA00023136"/>
    </source>
</evidence>
<dbReference type="SMART" id="SM00382">
    <property type="entry name" value="AAA"/>
    <property type="match status" value="1"/>
</dbReference>
<dbReference type="InterPro" id="IPR003960">
    <property type="entry name" value="ATPase_AAA_CS"/>
</dbReference>
<feature type="region of interest" description="Disordered" evidence="16">
    <location>
        <begin position="612"/>
        <end position="632"/>
    </location>
</feature>